<dbReference type="SUPFAM" id="SSF116734">
    <property type="entry name" value="DNA methylase specificity domain"/>
    <property type="match status" value="2"/>
</dbReference>
<keyword evidence="6" id="KW-1185">Reference proteome</keyword>
<reference evidence="5 6" key="1">
    <citation type="journal article" date="2020" name="Cell Host Microbe">
        <title>Functional and Genomic Variation between Human-Derived Isolates of Lachnospiraceae Reveals Inter- and Intra-Species Diversity.</title>
        <authorList>
            <person name="Sorbara M.T."/>
            <person name="Littmann E.R."/>
            <person name="Fontana E."/>
            <person name="Moody T.U."/>
            <person name="Kohout C.E."/>
            <person name="Gjonbalaj M."/>
            <person name="Eaton V."/>
            <person name="Seok R."/>
            <person name="Leiner I.M."/>
            <person name="Pamer E.G."/>
        </authorList>
    </citation>
    <scope>NUCLEOTIDE SEQUENCE [LARGE SCALE GENOMIC DNA]</scope>
    <source>
        <strain evidence="5 6">MSK.14.57</strain>
    </source>
</reference>
<dbReference type="PANTHER" id="PTHR30408">
    <property type="entry name" value="TYPE-1 RESTRICTION ENZYME ECOKI SPECIFICITY PROTEIN"/>
    <property type="match status" value="1"/>
</dbReference>
<dbReference type="Pfam" id="PF01420">
    <property type="entry name" value="Methylase_S"/>
    <property type="match status" value="2"/>
</dbReference>
<dbReference type="EMBL" id="JAAITB010000007">
    <property type="protein sequence ID" value="NSJ78852.1"/>
    <property type="molecule type" value="Genomic_DNA"/>
</dbReference>
<feature type="domain" description="Type I restriction modification DNA specificity" evidence="4">
    <location>
        <begin position="229"/>
        <end position="364"/>
    </location>
</feature>
<dbReference type="InterPro" id="IPR044946">
    <property type="entry name" value="Restrct_endonuc_typeI_TRD_sf"/>
</dbReference>
<dbReference type="Gene3D" id="3.90.220.20">
    <property type="entry name" value="DNA methylase specificity domains"/>
    <property type="match status" value="2"/>
</dbReference>
<evidence type="ECO:0000256" key="1">
    <source>
        <dbReference type="ARBA" id="ARBA00010923"/>
    </source>
</evidence>
<organism evidence="5 6">
    <name type="scientific">Anaerostipes hadrus</name>
    <dbReference type="NCBI Taxonomy" id="649756"/>
    <lineage>
        <taxon>Bacteria</taxon>
        <taxon>Bacillati</taxon>
        <taxon>Bacillota</taxon>
        <taxon>Clostridia</taxon>
        <taxon>Lachnospirales</taxon>
        <taxon>Lachnospiraceae</taxon>
        <taxon>Anaerostipes</taxon>
    </lineage>
</organism>
<evidence type="ECO:0000256" key="2">
    <source>
        <dbReference type="ARBA" id="ARBA00022747"/>
    </source>
</evidence>
<keyword evidence="2" id="KW-0680">Restriction system</keyword>
<dbReference type="PANTHER" id="PTHR30408:SF12">
    <property type="entry name" value="TYPE I RESTRICTION ENZYME MJAVIII SPECIFICITY SUBUNIT"/>
    <property type="match status" value="1"/>
</dbReference>
<comment type="similarity">
    <text evidence="1">Belongs to the type-I restriction system S methylase family.</text>
</comment>
<keyword evidence="5" id="KW-0378">Hydrolase</keyword>
<comment type="caution">
    <text evidence="5">The sequence shown here is derived from an EMBL/GenBank/DDBJ whole genome shotgun (WGS) entry which is preliminary data.</text>
</comment>
<dbReference type="GO" id="GO:0004519">
    <property type="term" value="F:endonuclease activity"/>
    <property type="evidence" value="ECO:0007669"/>
    <property type="project" value="UniProtKB-KW"/>
</dbReference>
<dbReference type="Proteomes" id="UP001644750">
    <property type="component" value="Unassembled WGS sequence"/>
</dbReference>
<dbReference type="InterPro" id="IPR052021">
    <property type="entry name" value="Type-I_RS_S_subunit"/>
</dbReference>
<dbReference type="InterPro" id="IPR000055">
    <property type="entry name" value="Restrct_endonuc_typeI_TRD"/>
</dbReference>
<dbReference type="CDD" id="cd17282">
    <property type="entry name" value="RMtype1_S_Eco16444ORF1681_TRD1-CR1_like"/>
    <property type="match status" value="1"/>
</dbReference>
<dbReference type="Gene3D" id="1.10.287.1120">
    <property type="entry name" value="Bipartite methylase S protein"/>
    <property type="match status" value="1"/>
</dbReference>
<evidence type="ECO:0000313" key="5">
    <source>
        <dbReference type="EMBL" id="NSJ78852.1"/>
    </source>
</evidence>
<sequence>MIYNGSSYNENWKISKLAELGTFARGVSKHRPRNDPKLFENGKYPLVQTGDVKEATLYLSKHEQEYGDFGLKQSKLWNTGTLCITIAANIAETAILAYPMCFPDSIVGFSAYPEKSSEEFMYYIFEYIKKSIQNAATGSIQDNINLEYLMSLDFKIPEKKYQDMIVLILSSIDRKILINNAINDNLEQQAKLLYDYWFTQFDFPDENGEPYRSSGGKMVWNEQLKRTIPDGWTTNPLSDIFTFKSGYSFSSDLYEVSGKYKLLTIKNVQNNGINLNVDNYINVLPDNVPDYCLLKAQDILMSLTGNVGRVGIMYADNCLLNQRVALAEPVNINQRVFVYFLLKSDIIHKQYEMIANGSSQQNLSPIEAEKVIIAYNPEVATKFSTLCNEYLNTIVSNLAENQELINIRDWLLPILMNGQATISD</sequence>
<keyword evidence="3" id="KW-0238">DNA-binding</keyword>
<dbReference type="RefSeq" id="WP_173751713.1">
    <property type="nucleotide sequence ID" value="NZ_JAAIQD010000009.1"/>
</dbReference>
<evidence type="ECO:0000259" key="4">
    <source>
        <dbReference type="Pfam" id="PF01420"/>
    </source>
</evidence>
<proteinExistence type="inferred from homology"/>
<feature type="domain" description="Type I restriction modification DNA specificity" evidence="4">
    <location>
        <begin position="9"/>
        <end position="188"/>
    </location>
</feature>
<accession>A0ABX2HY59</accession>
<gene>
    <name evidence="5" type="ORF">G5A72_04460</name>
</gene>
<keyword evidence="5" id="KW-0255">Endonuclease</keyword>
<name>A0ABX2HY59_ANAHA</name>
<keyword evidence="5" id="KW-0540">Nuclease</keyword>
<protein>
    <submittedName>
        <fullName evidence="5">Restriction endonuclease subunit S</fullName>
    </submittedName>
</protein>
<evidence type="ECO:0000256" key="3">
    <source>
        <dbReference type="ARBA" id="ARBA00023125"/>
    </source>
</evidence>
<evidence type="ECO:0000313" key="6">
    <source>
        <dbReference type="Proteomes" id="UP001644750"/>
    </source>
</evidence>